<dbReference type="Pfam" id="PF16153">
    <property type="entry name" value="DUF4861"/>
    <property type="match status" value="1"/>
</dbReference>
<evidence type="ECO:0000313" key="3">
    <source>
        <dbReference type="EMBL" id="PRX11974.1"/>
    </source>
</evidence>
<organism evidence="2 4">
    <name type="scientific">Nonlabens ulvanivorans</name>
    <name type="common">Persicivirga ulvanivorans</name>
    <dbReference type="NCBI Taxonomy" id="906888"/>
    <lineage>
        <taxon>Bacteria</taxon>
        <taxon>Pseudomonadati</taxon>
        <taxon>Bacteroidota</taxon>
        <taxon>Flavobacteriia</taxon>
        <taxon>Flavobacteriales</taxon>
        <taxon>Flavobacteriaceae</taxon>
        <taxon>Nonlabens</taxon>
    </lineage>
</organism>
<protein>
    <submittedName>
        <fullName evidence="3">Uncharacterized protein DUF4861</fullName>
    </submittedName>
</protein>
<keyword evidence="5" id="KW-1185">Reference proteome</keyword>
<sequence length="396" mass="44601">MKIKMQKSIFLILLLLCISCADESAEIISVTVSNPLDISRSFETVEIDISDVDLNENSLEVVDVETKEVIISQIVDYSPIGDVNKVLLFQPEIAANGKSTFKINLIEKKEIDSSLIRCYSRFVPERTDDYAWENNRVAFRTFGPVAQKMVEDGVKGGTLTSGIDAWLKRVEYPIINKWYERGVIEKGAYHKDIGEGLDNFHVGVSRGVGGIAVKTDSSYAVSKNFTTWKTITTGPIRTSFILDYEDWDAKGNVISEKKHISLDYGQNLTRYYIKLKGTDKVSVGLTSHKKDGEVSTDKDEGWMSYWEPFDDSELGQGVVMANPEGITAFNNYLTDKKDESNLYVQSNISGFIEYYAGFGWKKSGQFESKEDWNKYLALFSKCLENPLQVTVLQSSN</sequence>
<feature type="chain" id="PRO_5001777905" evidence="1">
    <location>
        <begin position="22"/>
        <end position="396"/>
    </location>
</feature>
<dbReference type="EMBL" id="PVNA01000009">
    <property type="protein sequence ID" value="PRX11974.1"/>
    <property type="molecule type" value="Genomic_DNA"/>
</dbReference>
<evidence type="ECO:0000313" key="5">
    <source>
        <dbReference type="Proteomes" id="UP000239997"/>
    </source>
</evidence>
<evidence type="ECO:0000313" key="4">
    <source>
        <dbReference type="Proteomes" id="UP000028531"/>
    </source>
</evidence>
<proteinExistence type="predicted"/>
<accession>A0A084JZD3</accession>
<keyword evidence="1" id="KW-0732">Signal</keyword>
<gene>
    <name evidence="2" type="ORF">IL45_01430</name>
    <name evidence="3" type="ORF">LY02_02856</name>
</gene>
<dbReference type="Proteomes" id="UP000028531">
    <property type="component" value="Unassembled WGS sequence"/>
</dbReference>
<reference evidence="2 4" key="1">
    <citation type="submission" date="2014-07" db="EMBL/GenBank/DDBJ databases">
        <title>Draft genome sequence of Nonlabens ulvanivorans, an ulvan degrading bacterium.</title>
        <authorList>
            <person name="Kopel M."/>
            <person name="Helbert W."/>
            <person name="Henrissat B."/>
            <person name="Doniger T."/>
            <person name="Banin E."/>
        </authorList>
    </citation>
    <scope>NUCLEOTIDE SEQUENCE [LARGE SCALE GENOMIC DNA]</scope>
    <source>
        <strain evidence="2 4">PLR</strain>
    </source>
</reference>
<comment type="caution">
    <text evidence="2">The sequence shown here is derived from an EMBL/GenBank/DDBJ whole genome shotgun (WGS) entry which is preliminary data.</text>
</comment>
<dbReference type="InterPro" id="IPR032342">
    <property type="entry name" value="DUF4861"/>
</dbReference>
<feature type="signal peptide" evidence="1">
    <location>
        <begin position="1"/>
        <end position="21"/>
    </location>
</feature>
<dbReference type="RefSeq" id="WP_235183308.1">
    <property type="nucleotide sequence ID" value="NZ_JPJI01000012.1"/>
</dbReference>
<dbReference type="AlphaFoldDB" id="A0A084JZD3"/>
<dbReference type="Proteomes" id="UP000239997">
    <property type="component" value="Unassembled WGS sequence"/>
</dbReference>
<dbReference type="EMBL" id="JPJI01000012">
    <property type="protein sequence ID" value="KEZ94317.1"/>
    <property type="molecule type" value="Genomic_DNA"/>
</dbReference>
<name>A0A084JZD3_NONUL</name>
<reference evidence="3 5" key="2">
    <citation type="submission" date="2018-03" db="EMBL/GenBank/DDBJ databases">
        <title>Genomic Encyclopedia of Archaeal and Bacterial Type Strains, Phase II (KMG-II): from individual species to whole genera.</title>
        <authorList>
            <person name="Goeker M."/>
        </authorList>
    </citation>
    <scope>NUCLEOTIDE SEQUENCE [LARGE SCALE GENOMIC DNA]</scope>
    <source>
        <strain evidence="3 5">DSM 22727</strain>
    </source>
</reference>
<evidence type="ECO:0000256" key="1">
    <source>
        <dbReference type="SAM" id="SignalP"/>
    </source>
</evidence>
<evidence type="ECO:0000313" key="2">
    <source>
        <dbReference type="EMBL" id="KEZ94317.1"/>
    </source>
</evidence>